<evidence type="ECO:0000256" key="1">
    <source>
        <dbReference type="ARBA" id="ARBA00005187"/>
    </source>
</evidence>
<keyword evidence="3" id="KW-0436">Ligase</keyword>
<evidence type="ECO:0000256" key="3">
    <source>
        <dbReference type="ARBA" id="ARBA00022598"/>
    </source>
</evidence>
<evidence type="ECO:0000256" key="10">
    <source>
        <dbReference type="ARBA" id="ARBA00048741"/>
    </source>
</evidence>
<proteinExistence type="predicted"/>
<dbReference type="GO" id="GO:0006529">
    <property type="term" value="P:asparagine biosynthetic process"/>
    <property type="evidence" value="ECO:0007669"/>
    <property type="project" value="UniProtKB-KW"/>
</dbReference>
<dbReference type="PANTHER" id="PTHR11772">
    <property type="entry name" value="ASPARAGINE SYNTHETASE"/>
    <property type="match status" value="1"/>
</dbReference>
<dbReference type="Pfam" id="PF13537">
    <property type="entry name" value="GATase_7"/>
    <property type="match status" value="1"/>
</dbReference>
<dbReference type="InterPro" id="IPR050795">
    <property type="entry name" value="Asn_Synthetase"/>
</dbReference>
<accession>A0A6C0KJL1</accession>
<evidence type="ECO:0000256" key="4">
    <source>
        <dbReference type="ARBA" id="ARBA00022605"/>
    </source>
</evidence>
<keyword evidence="4" id="KW-0028">Amino-acid biosynthesis</keyword>
<dbReference type="PANTHER" id="PTHR11772:SF23">
    <property type="entry name" value="ASPARAGINE SYNTHETASE [GLUTAMINE-HYDROLYZING]"/>
    <property type="match status" value="1"/>
</dbReference>
<evidence type="ECO:0000256" key="8">
    <source>
        <dbReference type="ARBA" id="ARBA00022962"/>
    </source>
</evidence>
<dbReference type="AlphaFoldDB" id="A0A6C0KJL1"/>
<sequence>MCGIFALLNNDNQFDEQFVKEQFEKGKGRGPEFSQLSKVMIKAEFGFHRLAINGLNSESNQPMIIDDIALICNGEIYNYRDLYEMMNIDPTTDSDCEVILHLYREYGIEQTLQMLDGVFAFVLIDYRMTNENSKIYVARDPYGVRPLYLLKPSNAENENILGFASELKVLNKFYQELNKTEEKYSLNHFEPGTYSVYELPTTVSANWGLTTQRRYHSTGFTSIIHSHLCGISTIFGNIQYYLTTAVEKRCSTTDRPIACLLSGGLDSSLITALVVEYHKRFKNPHVIETYSIGLEGSEDLKYAKIVADYLGTKHTEIIVTESDFIHAIPHVVKSIESYDTTTVRASLGNWLLGKYIAEHSEAKVIFNGDGSDELTGGYLYMHKAPDMIEFDSECRRLLKDIHMFDVLRSDKSISSHGLEPRTPFLDRTWVQYYLSIPLHIRYHPNLDNCEKYLLRSAFSDEYYKNREGEPLLPDEILWRRKEAFSDGVSKQTRSLYEIIQEYTYEKMHHEQYKVRIFMNDLKEHLLPTTSEQQYYRCIFEQEYKGLGKVVPYFWMPKYVEAKDASARTLELYTKTEPTKDCCC</sequence>
<dbReference type="InterPro" id="IPR017932">
    <property type="entry name" value="GATase_2_dom"/>
</dbReference>
<dbReference type="CDD" id="cd01991">
    <property type="entry name" value="Asn_synthase_B_C"/>
    <property type="match status" value="1"/>
</dbReference>
<evidence type="ECO:0000259" key="11">
    <source>
        <dbReference type="PROSITE" id="PS51278"/>
    </source>
</evidence>
<dbReference type="InterPro" id="IPR033738">
    <property type="entry name" value="AsnB_N"/>
</dbReference>
<dbReference type="PIRSF" id="PIRSF001589">
    <property type="entry name" value="Asn_synthetase_glu-h"/>
    <property type="match status" value="1"/>
</dbReference>
<evidence type="ECO:0000313" key="12">
    <source>
        <dbReference type="EMBL" id="QHU16508.1"/>
    </source>
</evidence>
<dbReference type="InterPro" id="IPR001962">
    <property type="entry name" value="Asn_synthase"/>
</dbReference>
<name>A0A6C0KJL1_9ZZZZ</name>
<keyword evidence="6" id="KW-0067">ATP-binding</keyword>
<reference evidence="12" key="1">
    <citation type="journal article" date="2020" name="Nature">
        <title>Giant virus diversity and host interactions through global metagenomics.</title>
        <authorList>
            <person name="Schulz F."/>
            <person name="Roux S."/>
            <person name="Paez-Espino D."/>
            <person name="Jungbluth S."/>
            <person name="Walsh D.A."/>
            <person name="Denef V.J."/>
            <person name="McMahon K.D."/>
            <person name="Konstantinidis K.T."/>
            <person name="Eloe-Fadrosh E.A."/>
            <person name="Kyrpides N.C."/>
            <person name="Woyke T."/>
        </authorList>
    </citation>
    <scope>NUCLEOTIDE SEQUENCE</scope>
    <source>
        <strain evidence="12">GVMAG-S-3300012000-53</strain>
    </source>
</reference>
<dbReference type="EC" id="6.3.5.4" evidence="2"/>
<keyword evidence="8" id="KW-0315">Glutamine amidotransferase</keyword>
<dbReference type="GO" id="GO:0005829">
    <property type="term" value="C:cytosol"/>
    <property type="evidence" value="ECO:0007669"/>
    <property type="project" value="TreeGrafter"/>
</dbReference>
<evidence type="ECO:0000256" key="9">
    <source>
        <dbReference type="ARBA" id="ARBA00030234"/>
    </source>
</evidence>
<dbReference type="SUPFAM" id="SSF56235">
    <property type="entry name" value="N-terminal nucleophile aminohydrolases (Ntn hydrolases)"/>
    <property type="match status" value="1"/>
</dbReference>
<dbReference type="CDD" id="cd00712">
    <property type="entry name" value="AsnB"/>
    <property type="match status" value="1"/>
</dbReference>
<comment type="pathway">
    <text evidence="1">Amino-acid biosynthesis; L-asparagine biosynthesis; L-asparagine from L-aspartate (L-Gln route): step 1/1.</text>
</comment>
<dbReference type="InterPro" id="IPR029055">
    <property type="entry name" value="Ntn_hydrolases_N"/>
</dbReference>
<dbReference type="InterPro" id="IPR006426">
    <property type="entry name" value="Asn_synth_AEB"/>
</dbReference>
<organism evidence="12">
    <name type="scientific">viral metagenome</name>
    <dbReference type="NCBI Taxonomy" id="1070528"/>
    <lineage>
        <taxon>unclassified sequences</taxon>
        <taxon>metagenomes</taxon>
        <taxon>organismal metagenomes</taxon>
    </lineage>
</organism>
<dbReference type="NCBIfam" id="TIGR01536">
    <property type="entry name" value="asn_synth_AEB"/>
    <property type="match status" value="1"/>
</dbReference>
<evidence type="ECO:0000256" key="7">
    <source>
        <dbReference type="ARBA" id="ARBA00022888"/>
    </source>
</evidence>
<dbReference type="Gene3D" id="3.60.20.10">
    <property type="entry name" value="Glutamine Phosphoribosylpyrophosphate, subunit 1, domain 1"/>
    <property type="match status" value="1"/>
</dbReference>
<dbReference type="PROSITE" id="PS51278">
    <property type="entry name" value="GATASE_TYPE_2"/>
    <property type="match status" value="1"/>
</dbReference>
<dbReference type="GO" id="GO:0005524">
    <property type="term" value="F:ATP binding"/>
    <property type="evidence" value="ECO:0007669"/>
    <property type="project" value="UniProtKB-KW"/>
</dbReference>
<dbReference type="Pfam" id="PF00733">
    <property type="entry name" value="Asn_synthase"/>
    <property type="match status" value="2"/>
</dbReference>
<keyword evidence="5" id="KW-0547">Nucleotide-binding</keyword>
<comment type="catalytic activity">
    <reaction evidence="10">
        <text>L-aspartate + L-glutamine + ATP + H2O = L-asparagine + L-glutamate + AMP + diphosphate + H(+)</text>
        <dbReference type="Rhea" id="RHEA:12228"/>
        <dbReference type="ChEBI" id="CHEBI:15377"/>
        <dbReference type="ChEBI" id="CHEBI:15378"/>
        <dbReference type="ChEBI" id="CHEBI:29985"/>
        <dbReference type="ChEBI" id="CHEBI:29991"/>
        <dbReference type="ChEBI" id="CHEBI:30616"/>
        <dbReference type="ChEBI" id="CHEBI:33019"/>
        <dbReference type="ChEBI" id="CHEBI:58048"/>
        <dbReference type="ChEBI" id="CHEBI:58359"/>
        <dbReference type="ChEBI" id="CHEBI:456215"/>
        <dbReference type="EC" id="6.3.5.4"/>
    </reaction>
</comment>
<evidence type="ECO:0000256" key="2">
    <source>
        <dbReference type="ARBA" id="ARBA00012737"/>
    </source>
</evidence>
<dbReference type="EMBL" id="MN740886">
    <property type="protein sequence ID" value="QHU16508.1"/>
    <property type="molecule type" value="Genomic_DNA"/>
</dbReference>
<keyword evidence="7" id="KW-0061">Asparagine biosynthesis</keyword>
<protein>
    <recommendedName>
        <fullName evidence="2">asparagine synthase (glutamine-hydrolyzing)</fullName>
        <ecNumber evidence="2">6.3.5.4</ecNumber>
    </recommendedName>
    <alternativeName>
        <fullName evidence="9">Glutamine-dependent asparagine synthetase</fullName>
    </alternativeName>
</protein>
<feature type="domain" description="Glutamine amidotransferase type-2" evidence="11">
    <location>
        <begin position="2"/>
        <end position="200"/>
    </location>
</feature>
<evidence type="ECO:0000256" key="6">
    <source>
        <dbReference type="ARBA" id="ARBA00022840"/>
    </source>
</evidence>
<dbReference type="SUPFAM" id="SSF52402">
    <property type="entry name" value="Adenine nucleotide alpha hydrolases-like"/>
    <property type="match status" value="1"/>
</dbReference>
<dbReference type="GO" id="GO:0004066">
    <property type="term" value="F:asparagine synthase (glutamine-hydrolyzing) activity"/>
    <property type="evidence" value="ECO:0007669"/>
    <property type="project" value="UniProtKB-EC"/>
</dbReference>
<dbReference type="InterPro" id="IPR014729">
    <property type="entry name" value="Rossmann-like_a/b/a_fold"/>
</dbReference>
<dbReference type="Gene3D" id="3.40.50.620">
    <property type="entry name" value="HUPs"/>
    <property type="match status" value="1"/>
</dbReference>
<evidence type="ECO:0000256" key="5">
    <source>
        <dbReference type="ARBA" id="ARBA00022741"/>
    </source>
</evidence>